<evidence type="ECO:0000313" key="5">
    <source>
        <dbReference type="Proteomes" id="UP001642487"/>
    </source>
</evidence>
<dbReference type="PANTHER" id="PTHR31342:SF7">
    <property type="entry name" value="PROTEIN CHUP1, CHLOROPLASTIC"/>
    <property type="match status" value="1"/>
</dbReference>
<feature type="coiled-coil region" evidence="2">
    <location>
        <begin position="107"/>
        <end position="134"/>
    </location>
</feature>
<dbReference type="EMBL" id="OZ021744">
    <property type="protein sequence ID" value="CAK9311267.1"/>
    <property type="molecule type" value="Genomic_DNA"/>
</dbReference>
<organism evidence="4 5">
    <name type="scientific">Citrullus colocynthis</name>
    <name type="common">colocynth</name>
    <dbReference type="NCBI Taxonomy" id="252529"/>
    <lineage>
        <taxon>Eukaryota</taxon>
        <taxon>Viridiplantae</taxon>
        <taxon>Streptophyta</taxon>
        <taxon>Embryophyta</taxon>
        <taxon>Tracheophyta</taxon>
        <taxon>Spermatophyta</taxon>
        <taxon>Magnoliopsida</taxon>
        <taxon>eudicotyledons</taxon>
        <taxon>Gunneridae</taxon>
        <taxon>Pentapetalae</taxon>
        <taxon>rosids</taxon>
        <taxon>fabids</taxon>
        <taxon>Cucurbitales</taxon>
        <taxon>Cucurbitaceae</taxon>
        <taxon>Benincaseae</taxon>
        <taxon>Citrullus</taxon>
    </lineage>
</organism>
<evidence type="ECO:0008006" key="6">
    <source>
        <dbReference type="Google" id="ProtNLM"/>
    </source>
</evidence>
<evidence type="ECO:0000256" key="3">
    <source>
        <dbReference type="SAM" id="MobiDB-lite"/>
    </source>
</evidence>
<feature type="region of interest" description="Disordered" evidence="3">
    <location>
        <begin position="36"/>
        <end position="58"/>
    </location>
</feature>
<evidence type="ECO:0000313" key="4">
    <source>
        <dbReference type="EMBL" id="CAK9311267.1"/>
    </source>
</evidence>
<feature type="region of interest" description="Disordered" evidence="3">
    <location>
        <begin position="521"/>
        <end position="550"/>
    </location>
</feature>
<sequence>MNKFGIIVAVSVAAYAIRQLTIRSWSSLFLPTNCSENGEDMEKNGLDEEEEEANSLNDASSEVNGRIFDLEDGDLNSHEFQVLLQLESQNRLLDDNKKEEKVPEIQIENSKIELERLVKLVMELEERKVKLEGELVMCDGIKYSETDVTELRKQLKAKTDDISMLNTTISSLQAERKILREEIVKGALMKKELEEARGKIKELQRQIQLDANQTKEHLLLLKQRVSALQAKEEEAVKKEAELYKKQKAAKDSEVELGELKRKNRELQHEKQELTSKLEVMKARIKTLTKMTESEIITKEREEAQKLKSENEDLIKQLERLQMNRFSEVEELVYLRWINACLRYELRDNEISAGESARYLNKSSSPKSKEKAKQLVLEYAGLEFGQAETDHESNFSHPFSSGIEDLDNTSIDSSRSRTSSFSEKPNSNLSLKKLIRNKCGWSAVLSPRIIGSSHRWKDPLEAVMALSAETLTLSEVRLKVSSRKSVNSVATSFQLMSKSVEESLKQKYSTYEENHKLAIGSEKQIKEKAENERAKSSGDASSPNLEYDDTSMRTKPAILPVKLAQMKMNKTSCDPDSQYDDSKNMISNPTSSGGEVHRGPELLWFNRKMMRPEVKADMETQGDLVVALAMKVREASFTHMEDVVSFAIWLDEKLSSLVDEMEILQHFDWPKGKTDALREAAFEYQKLMKLKEEVSSFVDNPKLTCEVALNKMNSLLDKVEQSAYGLFHTRDATILRYEELGIPIDWLLDCGVVGKIKVSCVELARKYMKRIVKEHNALNGPEKEPNREFLLLQGVRFASRVHKFAGDFDFESMKAFEELRSRVHTEAGQKS</sequence>
<name>A0ABP0XSY1_9ROSI</name>
<reference evidence="4 5" key="1">
    <citation type="submission" date="2024-03" db="EMBL/GenBank/DDBJ databases">
        <authorList>
            <person name="Gkanogiannis A."/>
            <person name="Becerra Lopez-Lavalle L."/>
        </authorList>
    </citation>
    <scope>NUCLEOTIDE SEQUENCE [LARGE SCALE GENOMIC DNA]</scope>
</reference>
<dbReference type="InterPro" id="IPR040265">
    <property type="entry name" value="CHUP1/IPGA1-like"/>
</dbReference>
<dbReference type="PANTHER" id="PTHR31342">
    <property type="entry name" value="PROTEIN CHUP1, CHLOROPLASTIC"/>
    <property type="match status" value="1"/>
</dbReference>
<keyword evidence="1 2" id="KW-0175">Coiled coil</keyword>
<accession>A0ABP0XSY1</accession>
<protein>
    <recommendedName>
        <fullName evidence="6">Protein CHUP1, chloroplastic</fullName>
    </recommendedName>
</protein>
<proteinExistence type="predicted"/>
<evidence type="ECO:0000256" key="1">
    <source>
        <dbReference type="ARBA" id="ARBA00023054"/>
    </source>
</evidence>
<feature type="coiled-coil region" evidence="2">
    <location>
        <begin position="162"/>
        <end position="323"/>
    </location>
</feature>
<dbReference type="Proteomes" id="UP001642487">
    <property type="component" value="Chromosome 10"/>
</dbReference>
<keyword evidence="5" id="KW-1185">Reference proteome</keyword>
<gene>
    <name evidence="4" type="ORF">CITCOLO1_LOCUS2922</name>
</gene>
<feature type="compositionally biased region" description="Basic and acidic residues" evidence="3">
    <location>
        <begin position="522"/>
        <end position="535"/>
    </location>
</feature>
<feature type="region of interest" description="Disordered" evidence="3">
    <location>
        <begin position="390"/>
        <end position="424"/>
    </location>
</feature>
<evidence type="ECO:0000256" key="2">
    <source>
        <dbReference type="SAM" id="Coils"/>
    </source>
</evidence>
<feature type="compositionally biased region" description="Low complexity" evidence="3">
    <location>
        <begin position="408"/>
        <end position="421"/>
    </location>
</feature>